<evidence type="ECO:0000313" key="2">
    <source>
        <dbReference type="WBParaSite" id="ES5_v2.g8324.t1"/>
    </source>
</evidence>
<accession>A0AC34GUQ7</accession>
<protein>
    <submittedName>
        <fullName evidence="2">IBR domain-containing protein</fullName>
    </submittedName>
</protein>
<organism evidence="1 2">
    <name type="scientific">Panagrolaimus sp. ES5</name>
    <dbReference type="NCBI Taxonomy" id="591445"/>
    <lineage>
        <taxon>Eukaryota</taxon>
        <taxon>Metazoa</taxon>
        <taxon>Ecdysozoa</taxon>
        <taxon>Nematoda</taxon>
        <taxon>Chromadorea</taxon>
        <taxon>Rhabditida</taxon>
        <taxon>Tylenchina</taxon>
        <taxon>Panagrolaimomorpha</taxon>
        <taxon>Panagrolaimoidea</taxon>
        <taxon>Panagrolaimidae</taxon>
        <taxon>Panagrolaimus</taxon>
    </lineage>
</organism>
<sequence length="861" mass="100925">MDYFDKPGINYCKKDRKTHRYFDYKYRPIETVHKVVIGGETLSKKKKLKLYNSTNDDFMPGVNYSLNKARNWDTFKSSAKLLDKVASNDSEYSVAMVKGQRLYSERHPSDNAYETTIFRYRCEKLAEKQWHSKITSIVNECEEEVKENVDEDFDVPCTSHQTNLTFGDCFIKKSFQNNSRRKSDNNFEKVTLEDPACDKIKKRPKVIFDASLAKQNIESMVFSYNKNSISSLNFQDIKFMYDLLWLNKEKTKCLFIIPKSLGKECSKFDSFMILEFFGGKKKRLRVTTNSIHKKATFPSDDVCLNLKTIIIKIWRTSVNNSEINDSVKRPPTIFPYQNALLSAVGTPVGDFDLLFKHQPKFVGDNDYEILTFNNRCNICNYKNATVLNCSHSYCLECATKMIKNQIENYADKLCCNICSMSLDPIFIFVSTPLLLLRSYLRSKYFQNKDTVKCPNCNDVLLLDEKDARNIKCAHCSVIFCRECKESPHFPLPCSKMNQWKKQMLKQTWFTYYGDFDCTCKQRVELSRYHEYLEYDTKKIHCLSCPNQYVLSWPQMELPKMLNYNKTVTKFFEIDSPHFITDSVASITIDAFTKRKTMTYQNKMVQKIVNFSSVMPPKARAMIAESLLLLEYGTSYIYFKRKNLTENDKLLKHHLHSLRSVMIQMETCGGGKIGLNKITVQFILSNARYFFLPIASLFDFLHSLTGISEADYRNQKYFILSLHSTLMFIIKLIIGFAKDMYFIMSNSLTTFQRLIHGTFQINRYDTEEETLFILFDNEVLPIISAIIYVLFFMTVLSFEYIIERSMQSMKYEYFITDTENYMREIIRLQLEKAQQKYYPDPSLNQYPPPHLTQISEVDVEME</sequence>
<dbReference type="WBParaSite" id="ES5_v2.g8324.t1">
    <property type="protein sequence ID" value="ES5_v2.g8324.t1"/>
    <property type="gene ID" value="ES5_v2.g8324"/>
</dbReference>
<dbReference type="Proteomes" id="UP000887579">
    <property type="component" value="Unplaced"/>
</dbReference>
<name>A0AC34GUQ7_9BILA</name>
<evidence type="ECO:0000313" key="1">
    <source>
        <dbReference type="Proteomes" id="UP000887579"/>
    </source>
</evidence>
<reference evidence="2" key="1">
    <citation type="submission" date="2022-11" db="UniProtKB">
        <authorList>
            <consortium name="WormBaseParasite"/>
        </authorList>
    </citation>
    <scope>IDENTIFICATION</scope>
</reference>
<proteinExistence type="predicted"/>